<dbReference type="SUPFAM" id="SSF111038">
    <property type="entry name" value="YjbQ-like"/>
    <property type="match status" value="1"/>
</dbReference>
<comment type="caution">
    <text evidence="2">The sequence shown here is derived from an EMBL/GenBank/DDBJ whole genome shotgun (WGS) entry which is preliminary data.</text>
</comment>
<dbReference type="EMBL" id="DVAB01000016">
    <property type="protein sequence ID" value="HIK00209.1"/>
    <property type="molecule type" value="Genomic_DNA"/>
</dbReference>
<comment type="similarity">
    <text evidence="1">Belongs to the UPF0047 family.</text>
</comment>
<dbReference type="PROSITE" id="PS01314">
    <property type="entry name" value="UPF0047"/>
    <property type="match status" value="1"/>
</dbReference>
<gene>
    <name evidence="2" type="ORF">H1016_01580</name>
</gene>
<evidence type="ECO:0000313" key="2">
    <source>
        <dbReference type="EMBL" id="HIK00209.1"/>
    </source>
</evidence>
<dbReference type="Gene3D" id="2.60.120.460">
    <property type="entry name" value="YjbQ-like"/>
    <property type="match status" value="1"/>
</dbReference>
<sequence length="128" mass="14183">MKISVSSRSRVDLIDVTGEVEKNLKIKEGIVVVYTPHTTCGLFINEYDSGLKKDIVKLLEKLVPQGAGWAHDPEEGNADSHMRSILLGHSVVVPVDNGKLQLGTWQSIFFAELFGPRTREVIIKEIKG</sequence>
<keyword evidence="3" id="KW-1185">Reference proteome</keyword>
<proteinExistence type="inferred from homology"/>
<dbReference type="InterPro" id="IPR001602">
    <property type="entry name" value="UPF0047_YjbQ-like"/>
</dbReference>
<dbReference type="AlphaFoldDB" id="A0A832UN18"/>
<protein>
    <submittedName>
        <fullName evidence="2">YjbQ family protein</fullName>
    </submittedName>
</protein>
<evidence type="ECO:0000313" key="3">
    <source>
        <dbReference type="Proteomes" id="UP000646946"/>
    </source>
</evidence>
<dbReference type="NCBIfam" id="TIGR00149">
    <property type="entry name" value="TIGR00149_YjbQ"/>
    <property type="match status" value="1"/>
</dbReference>
<organism evidence="2 3">
    <name type="scientific">Candidatus Naiadarchaeum limnaeum</name>
    <dbReference type="NCBI Taxonomy" id="2756139"/>
    <lineage>
        <taxon>Archaea</taxon>
        <taxon>Candidatus Undinarchaeota</taxon>
        <taxon>Candidatus Undinarchaeia</taxon>
        <taxon>Candidatus Naiadarchaeales</taxon>
        <taxon>Candidatus Naiadarchaeaceae</taxon>
        <taxon>Candidatus Naiadarchaeum</taxon>
    </lineage>
</organism>
<accession>A0A832UN18</accession>
<dbReference type="InterPro" id="IPR035917">
    <property type="entry name" value="YjbQ-like_sf"/>
</dbReference>
<name>A0A832UN18_9ARCH</name>
<dbReference type="Pfam" id="PF01894">
    <property type="entry name" value="YjbQ"/>
    <property type="match status" value="1"/>
</dbReference>
<dbReference type="PANTHER" id="PTHR30615">
    <property type="entry name" value="UNCHARACTERIZED PROTEIN YJBQ-RELATED"/>
    <property type="match status" value="1"/>
</dbReference>
<dbReference type="PANTHER" id="PTHR30615:SF8">
    <property type="entry name" value="UPF0047 PROTEIN C4A8.02C"/>
    <property type="match status" value="1"/>
</dbReference>
<reference evidence="2 3" key="1">
    <citation type="journal article" name="Nat. Commun.">
        <title>Undinarchaeota illuminate DPANN phylogeny and the impact of gene transfer on archaeal evolution.</title>
        <authorList>
            <person name="Dombrowski N."/>
            <person name="Williams T.A."/>
            <person name="Sun J."/>
            <person name="Woodcroft B.J."/>
            <person name="Lee J.H."/>
            <person name="Minh B.Q."/>
            <person name="Rinke C."/>
            <person name="Spang A."/>
        </authorList>
    </citation>
    <scope>NUCLEOTIDE SEQUENCE [LARGE SCALE GENOMIC DNA]</scope>
    <source>
        <strain evidence="2">MAG_bin1129</strain>
    </source>
</reference>
<evidence type="ECO:0000256" key="1">
    <source>
        <dbReference type="ARBA" id="ARBA00005534"/>
    </source>
</evidence>
<dbReference type="Proteomes" id="UP000646946">
    <property type="component" value="Unassembled WGS sequence"/>
</dbReference>
<dbReference type="PIRSF" id="PIRSF004681">
    <property type="entry name" value="UCP004681"/>
    <property type="match status" value="1"/>
</dbReference>